<accession>A0A9C7LLN2</accession>
<protein>
    <submittedName>
        <fullName evidence="2">MP putative movement protein</fullName>
    </submittedName>
</protein>
<name>A0A9C7LLN2_9RHAB</name>
<sequence>MSYIYATSIKGHASVSFNSPRRDMTTSKTWNIITKIFDIKPSNVLISYSAARDKKGGEEVDTNTRGLLKEVISGCIDTVCPPVSESYQTDIYLGKCSKYTIPFGTISKDTGHLSVIMSLPFLEDGCYNMGARFKGKSGSRRTGTLSHYMVDASLELYIKLLSPGEAESEIGKGIKVYPFMLRHPEYFGPSSDTSDNESTDHTAISDDDTDPGEPEHKSSSRDSTNLEFSKLKRKTLPLKRRINKKKRELMSFVSNKISAPSSSQAPPVEDTQQ</sequence>
<gene>
    <name evidence="2" type="primary">MP putative movement protein</name>
</gene>
<evidence type="ECO:0000256" key="1">
    <source>
        <dbReference type="SAM" id="MobiDB-lite"/>
    </source>
</evidence>
<proteinExistence type="predicted"/>
<reference evidence="2" key="1">
    <citation type="submission" date="2022-11" db="EMBL/GenBank/DDBJ databases">
        <authorList>
            <person name="Mifsud CO J."/>
            <person name="Holmes C E."/>
            <person name="Gallagher V R."/>
            <person name="Geoghegan L J."/>
        </authorList>
    </citation>
    <scope>NUCLEOTIDE SEQUENCE</scope>
</reference>
<evidence type="ECO:0000313" key="2">
    <source>
        <dbReference type="EMBL" id="CAI5383922.1"/>
    </source>
</evidence>
<feature type="region of interest" description="Disordered" evidence="1">
    <location>
        <begin position="187"/>
        <end position="273"/>
    </location>
</feature>
<dbReference type="EMBL" id="OX380421">
    <property type="protein sequence ID" value="CAI5383922.1"/>
    <property type="molecule type" value="Genomic_RNA"/>
</dbReference>
<organism evidence="2">
    <name type="scientific">Canadian violet rhabdovirus 2</name>
    <dbReference type="NCBI Taxonomy" id="2933135"/>
    <lineage>
        <taxon>Viruses</taxon>
        <taxon>Riboviria</taxon>
        <taxon>Orthornavirae</taxon>
        <taxon>Negarnaviricota</taxon>
        <taxon>Haploviricotina</taxon>
        <taxon>Monjiviricetes</taxon>
        <taxon>Mononegavirales</taxon>
        <taxon>Rhabdoviridae</taxon>
    </lineage>
</organism>
<feature type="compositionally biased region" description="Basic residues" evidence="1">
    <location>
        <begin position="231"/>
        <end position="247"/>
    </location>
</feature>
<feature type="compositionally biased region" description="Polar residues" evidence="1">
    <location>
        <begin position="252"/>
        <end position="273"/>
    </location>
</feature>